<dbReference type="InterPro" id="IPR028943">
    <property type="entry name" value="ZorC_EH_Signature_dom"/>
</dbReference>
<evidence type="ECO:0000313" key="2">
    <source>
        <dbReference type="EMBL" id="MDQ0395548.1"/>
    </source>
</evidence>
<protein>
    <recommendedName>
        <fullName evidence="1">Zorya protein ZorC EH domain-containing protein</fullName>
    </recommendedName>
</protein>
<sequence>MSTLLKDAIKELLVRHSPSTPPLTEPSLLRLARKLPEGQGDLPGPKNYEEIAVRLKTMLGRGERLTKAQARDGAWCLWGTRVAIAKEPDLLRAFLAQVRALRHKASSRALAFSYLISFQAGGPGFATVADVLRDVTSVMGDPFVGLQRKLRIFDQNEGPRLIGDAAFAERKSPGAVLEENGVLLQQVLAGGYIEPCARQVLQRAAEDKRMAALERLEFIKRIAVKTDTHKLNFPTHKDLVANALLQPYVGREAEKTIKDRTLDLLIALEGLGDPRTKSGNWVGIPAARDVAISWLTEQALRQFLDVVAAVNPNENWPYRRKFWEAMHSRGVISEAWVVLDGHGATEARRRFGSHARFGRFSPGSGSVQAGHAVLLLRIGGGVCAEWSFNGKCRFWVDATRVGAPKLYEPHYGADDLRLGNRYAPVEEITHVRHTGESAWQHKAAKQIHKMSGERFNPREYM</sequence>
<feature type="domain" description="Zorya protein ZorC EH" evidence="1">
    <location>
        <begin position="45"/>
        <end position="444"/>
    </location>
</feature>
<gene>
    <name evidence="2" type="ORF">J3R73_005340</name>
</gene>
<dbReference type="Proteomes" id="UP001237448">
    <property type="component" value="Unassembled WGS sequence"/>
</dbReference>
<dbReference type="EMBL" id="JAUSVK010000001">
    <property type="protein sequence ID" value="MDQ0395548.1"/>
    <property type="molecule type" value="Genomic_DNA"/>
</dbReference>
<accession>A0ABU0FLR5</accession>
<proteinExistence type="predicted"/>
<dbReference type="RefSeq" id="WP_307434378.1">
    <property type="nucleotide sequence ID" value="NZ_JAUSVK010000001.1"/>
</dbReference>
<name>A0ABU0FLR5_9HYPH</name>
<organism evidence="2 3">
    <name type="scientific">Labrys monachus</name>
    <dbReference type="NCBI Taxonomy" id="217067"/>
    <lineage>
        <taxon>Bacteria</taxon>
        <taxon>Pseudomonadati</taxon>
        <taxon>Pseudomonadota</taxon>
        <taxon>Alphaproteobacteria</taxon>
        <taxon>Hyphomicrobiales</taxon>
        <taxon>Xanthobacteraceae</taxon>
        <taxon>Labrys</taxon>
    </lineage>
</organism>
<keyword evidence="3" id="KW-1185">Reference proteome</keyword>
<dbReference type="Pfam" id="PF15611">
    <property type="entry name" value="EH_Signature"/>
    <property type="match status" value="1"/>
</dbReference>
<evidence type="ECO:0000313" key="3">
    <source>
        <dbReference type="Proteomes" id="UP001237448"/>
    </source>
</evidence>
<evidence type="ECO:0000259" key="1">
    <source>
        <dbReference type="Pfam" id="PF15611"/>
    </source>
</evidence>
<reference evidence="2 3" key="1">
    <citation type="submission" date="2023-07" db="EMBL/GenBank/DDBJ databases">
        <title>Genomic Encyclopedia of Type Strains, Phase IV (KMG-IV): sequencing the most valuable type-strain genomes for metagenomic binning, comparative biology and taxonomic classification.</title>
        <authorList>
            <person name="Goeker M."/>
        </authorList>
    </citation>
    <scope>NUCLEOTIDE SEQUENCE [LARGE SCALE GENOMIC DNA]</scope>
    <source>
        <strain evidence="2 3">DSM 5896</strain>
    </source>
</reference>
<comment type="caution">
    <text evidence="2">The sequence shown here is derived from an EMBL/GenBank/DDBJ whole genome shotgun (WGS) entry which is preliminary data.</text>
</comment>